<accession>A0ABV7THT8</accession>
<dbReference type="RefSeq" id="WP_386734543.1">
    <property type="nucleotide sequence ID" value="NZ_JBHRXI010000004.1"/>
</dbReference>
<proteinExistence type="predicted"/>
<comment type="caution">
    <text evidence="2">The sequence shown here is derived from an EMBL/GenBank/DDBJ whole genome shotgun (WGS) entry which is preliminary data.</text>
</comment>
<dbReference type="EMBL" id="JBHRXI010000004">
    <property type="protein sequence ID" value="MFC3613375.1"/>
    <property type="molecule type" value="Genomic_DNA"/>
</dbReference>
<evidence type="ECO:0000256" key="1">
    <source>
        <dbReference type="SAM" id="MobiDB-lite"/>
    </source>
</evidence>
<name>A0ABV7THT8_9RHOB</name>
<gene>
    <name evidence="2" type="ORF">ACFORG_06355</name>
</gene>
<evidence type="ECO:0000313" key="3">
    <source>
        <dbReference type="Proteomes" id="UP001595629"/>
    </source>
</evidence>
<reference evidence="3" key="1">
    <citation type="journal article" date="2019" name="Int. J. Syst. Evol. Microbiol.">
        <title>The Global Catalogue of Microorganisms (GCM) 10K type strain sequencing project: providing services to taxonomists for standard genome sequencing and annotation.</title>
        <authorList>
            <consortium name="The Broad Institute Genomics Platform"/>
            <consortium name="The Broad Institute Genome Sequencing Center for Infectious Disease"/>
            <person name="Wu L."/>
            <person name="Ma J."/>
        </authorList>
    </citation>
    <scope>NUCLEOTIDE SEQUENCE [LARGE SCALE GENOMIC DNA]</scope>
    <source>
        <strain evidence="3">KCTC 42911</strain>
    </source>
</reference>
<evidence type="ECO:0000313" key="2">
    <source>
        <dbReference type="EMBL" id="MFC3613375.1"/>
    </source>
</evidence>
<protein>
    <submittedName>
        <fullName evidence="2">Uncharacterized protein</fullName>
    </submittedName>
</protein>
<feature type="region of interest" description="Disordered" evidence="1">
    <location>
        <begin position="94"/>
        <end position="169"/>
    </location>
</feature>
<dbReference type="Proteomes" id="UP001595629">
    <property type="component" value="Unassembled WGS sequence"/>
</dbReference>
<organism evidence="2 3">
    <name type="scientific">Lutimaribacter marinistellae</name>
    <dbReference type="NCBI Taxonomy" id="1820329"/>
    <lineage>
        <taxon>Bacteria</taxon>
        <taxon>Pseudomonadati</taxon>
        <taxon>Pseudomonadota</taxon>
        <taxon>Alphaproteobacteria</taxon>
        <taxon>Rhodobacterales</taxon>
        <taxon>Roseobacteraceae</taxon>
        <taxon>Lutimaribacter</taxon>
    </lineage>
</organism>
<sequence length="169" mass="17918">MEPLETPQLLAGSAKNAPIRSHLFLYRIRNGLGAITLYWHHELETKTERFDIMTFKTSKIFAITAASAIALTSTASFAMQDENTADVDAEGRAEFSRTASDSGVIDGSDNVTSEDEAGVVVSPADEGIADSRTAASIADTKDGETQYLNNSTDAGVATGPKADPEEATD</sequence>
<keyword evidence="3" id="KW-1185">Reference proteome</keyword>